<organism evidence="1 2">
    <name type="scientific">Escherichia coli</name>
    <dbReference type="NCBI Taxonomy" id="562"/>
    <lineage>
        <taxon>Bacteria</taxon>
        <taxon>Pseudomonadati</taxon>
        <taxon>Pseudomonadota</taxon>
        <taxon>Gammaproteobacteria</taxon>
        <taxon>Enterobacterales</taxon>
        <taxon>Enterobacteriaceae</taxon>
        <taxon>Escherichia</taxon>
    </lineage>
</organism>
<evidence type="ECO:0000313" key="1">
    <source>
        <dbReference type="EMBL" id="STP23018.1"/>
    </source>
</evidence>
<accession>A0A377KET5</accession>
<dbReference type="EMBL" id="UGEM01000004">
    <property type="protein sequence ID" value="STP23018.1"/>
    <property type="molecule type" value="Genomic_DNA"/>
</dbReference>
<proteinExistence type="predicted"/>
<sequence>MTHSDLSQILIDGHSSLLTKLLTQNALTARCLITKFIQRKGTFQASRQPGNQLIQQRFAGCWRQRITGCNDGDSATSPTARTATQPFR</sequence>
<gene>
    <name evidence="1" type="ORF">NCTC9075_06538</name>
</gene>
<evidence type="ECO:0000313" key="2">
    <source>
        <dbReference type="Proteomes" id="UP000254181"/>
    </source>
</evidence>
<protein>
    <submittedName>
        <fullName evidence="1">Uncharacterized protein</fullName>
    </submittedName>
</protein>
<name>A0A377KET5_ECOLX</name>
<dbReference type="AlphaFoldDB" id="A0A377KET5"/>
<reference evidence="1 2" key="1">
    <citation type="submission" date="2018-06" db="EMBL/GenBank/DDBJ databases">
        <authorList>
            <consortium name="Pathogen Informatics"/>
            <person name="Doyle S."/>
        </authorList>
    </citation>
    <scope>NUCLEOTIDE SEQUENCE [LARGE SCALE GENOMIC DNA]</scope>
    <source>
        <strain evidence="1 2">NCTC9075</strain>
    </source>
</reference>
<dbReference type="Proteomes" id="UP000254181">
    <property type="component" value="Unassembled WGS sequence"/>
</dbReference>